<sequence>MKISTFATGLMVSLTFGHANGMTINAAAGTVVYGTPTQTTGASETTSGPIEGPTLLPSVVAPPDPTMTLNPDNNPSDGYFIVEVTNYLGGPAGKQQYCIDDDHRIGWNRSGLTTYGVTPSTCKAMYDTPDVASIAADSHKKIGEILDAALHYGCNGDFCKAAMCQHLHTDLLSDLVPNSAEIMASVCGETVPGPPIPVPAGDNRTVAANETIFASNSIMAAMASSLLVEDVADVKAFCSEPHDAALVGLAKGIGMDASALIATVCGWNEIPAVTAIRTAFRANLTEVLYQILITATYKSTHLADVCRSLNLKNLDRALYDGSLLHQRLCD</sequence>
<evidence type="ECO:0000313" key="2">
    <source>
        <dbReference type="EMBL" id="KAF1984727.1"/>
    </source>
</evidence>
<dbReference type="AlphaFoldDB" id="A0A6G1GV99"/>
<gene>
    <name evidence="2" type="ORF">K402DRAFT_422635</name>
</gene>
<protein>
    <submittedName>
        <fullName evidence="2">Uncharacterized protein</fullName>
    </submittedName>
</protein>
<feature type="chain" id="PRO_5026211735" evidence="1">
    <location>
        <begin position="22"/>
        <end position="330"/>
    </location>
</feature>
<reference evidence="2" key="1">
    <citation type="journal article" date="2020" name="Stud. Mycol.">
        <title>101 Dothideomycetes genomes: a test case for predicting lifestyles and emergence of pathogens.</title>
        <authorList>
            <person name="Haridas S."/>
            <person name="Albert R."/>
            <person name="Binder M."/>
            <person name="Bloem J."/>
            <person name="Labutti K."/>
            <person name="Salamov A."/>
            <person name="Andreopoulos B."/>
            <person name="Baker S."/>
            <person name="Barry K."/>
            <person name="Bills G."/>
            <person name="Bluhm B."/>
            <person name="Cannon C."/>
            <person name="Castanera R."/>
            <person name="Culley D."/>
            <person name="Daum C."/>
            <person name="Ezra D."/>
            <person name="Gonzalez J."/>
            <person name="Henrissat B."/>
            <person name="Kuo A."/>
            <person name="Liang C."/>
            <person name="Lipzen A."/>
            <person name="Lutzoni F."/>
            <person name="Magnuson J."/>
            <person name="Mondo S."/>
            <person name="Nolan M."/>
            <person name="Ohm R."/>
            <person name="Pangilinan J."/>
            <person name="Park H.-J."/>
            <person name="Ramirez L."/>
            <person name="Alfaro M."/>
            <person name="Sun H."/>
            <person name="Tritt A."/>
            <person name="Yoshinaga Y."/>
            <person name="Zwiers L.-H."/>
            <person name="Turgeon B."/>
            <person name="Goodwin S."/>
            <person name="Spatafora J."/>
            <person name="Crous P."/>
            <person name="Grigoriev I."/>
        </authorList>
    </citation>
    <scope>NUCLEOTIDE SEQUENCE</scope>
    <source>
        <strain evidence="2">CBS 113979</strain>
    </source>
</reference>
<dbReference type="Proteomes" id="UP000800041">
    <property type="component" value="Unassembled WGS sequence"/>
</dbReference>
<keyword evidence="1" id="KW-0732">Signal</keyword>
<evidence type="ECO:0000313" key="3">
    <source>
        <dbReference type="Proteomes" id="UP000800041"/>
    </source>
</evidence>
<keyword evidence="3" id="KW-1185">Reference proteome</keyword>
<proteinExistence type="predicted"/>
<accession>A0A6G1GV99</accession>
<evidence type="ECO:0000256" key="1">
    <source>
        <dbReference type="SAM" id="SignalP"/>
    </source>
</evidence>
<name>A0A6G1GV99_9PEZI</name>
<dbReference type="EMBL" id="ML977166">
    <property type="protein sequence ID" value="KAF1984727.1"/>
    <property type="molecule type" value="Genomic_DNA"/>
</dbReference>
<feature type="signal peptide" evidence="1">
    <location>
        <begin position="1"/>
        <end position="21"/>
    </location>
</feature>
<organism evidence="2 3">
    <name type="scientific">Aulographum hederae CBS 113979</name>
    <dbReference type="NCBI Taxonomy" id="1176131"/>
    <lineage>
        <taxon>Eukaryota</taxon>
        <taxon>Fungi</taxon>
        <taxon>Dikarya</taxon>
        <taxon>Ascomycota</taxon>
        <taxon>Pezizomycotina</taxon>
        <taxon>Dothideomycetes</taxon>
        <taxon>Pleosporomycetidae</taxon>
        <taxon>Aulographales</taxon>
        <taxon>Aulographaceae</taxon>
    </lineage>
</organism>